<dbReference type="KEGG" id="acae:HYG86_05175"/>
<sequence>MWVYFMIAATFLLMGMAIVNFKWYFLIAGYNTMSKEQQEKVEIKKVANIMGIYSYANGAVFLALGILNALGIKAGMTVPLIFFGVSTVCMLIIIQKYDRNRLGEKGVVNKESKGKQLITIIFTGVIFLGVGVLMIYSSQPAKISFEDEGVKIHGIYGRIYAWDSIEEVKLLDELPQINRRTNGSAIGPHKKGNFDLEGYGSARLHVDERKSPFIYMESNGRIVIFNAGNSALTEEIYKGLVLKNQ</sequence>
<evidence type="ECO:0000313" key="2">
    <source>
        <dbReference type="EMBL" id="QNO14205.1"/>
    </source>
</evidence>
<feature type="transmembrane region" description="Helical" evidence="1">
    <location>
        <begin position="6"/>
        <end position="25"/>
    </location>
</feature>
<evidence type="ECO:0000256" key="1">
    <source>
        <dbReference type="SAM" id="Phobius"/>
    </source>
</evidence>
<keyword evidence="1" id="KW-1133">Transmembrane helix</keyword>
<feature type="transmembrane region" description="Helical" evidence="1">
    <location>
        <begin position="117"/>
        <end position="136"/>
    </location>
</feature>
<keyword evidence="1" id="KW-0812">Transmembrane</keyword>
<feature type="transmembrane region" description="Helical" evidence="1">
    <location>
        <begin position="76"/>
        <end position="97"/>
    </location>
</feature>
<keyword evidence="3" id="KW-1185">Reference proteome</keyword>
<dbReference type="RefSeq" id="WP_213167863.1">
    <property type="nucleotide sequence ID" value="NZ_CP058559.1"/>
</dbReference>
<accession>A0A7G9W693</accession>
<dbReference type="EMBL" id="CP058559">
    <property type="protein sequence ID" value="QNO14205.1"/>
    <property type="molecule type" value="Genomic_DNA"/>
</dbReference>
<name>A0A7G9W693_ALKCA</name>
<keyword evidence="1" id="KW-0472">Membrane</keyword>
<dbReference type="AlphaFoldDB" id="A0A7G9W693"/>
<organism evidence="2 3">
    <name type="scientific">Alkalicella caledoniensis</name>
    <dbReference type="NCBI Taxonomy" id="2731377"/>
    <lineage>
        <taxon>Bacteria</taxon>
        <taxon>Bacillati</taxon>
        <taxon>Bacillota</taxon>
        <taxon>Clostridia</taxon>
        <taxon>Eubacteriales</taxon>
        <taxon>Proteinivoracaceae</taxon>
        <taxon>Alkalicella</taxon>
    </lineage>
</organism>
<dbReference type="InterPro" id="IPR017259">
    <property type="entry name" value="UCP037672"/>
</dbReference>
<proteinExistence type="predicted"/>
<gene>
    <name evidence="2" type="ORF">HYG86_05175</name>
</gene>
<feature type="transmembrane region" description="Helical" evidence="1">
    <location>
        <begin position="46"/>
        <end position="70"/>
    </location>
</feature>
<dbReference type="Proteomes" id="UP000516160">
    <property type="component" value="Chromosome"/>
</dbReference>
<dbReference type="Pfam" id="PF12650">
    <property type="entry name" value="DUF3784"/>
    <property type="match status" value="1"/>
</dbReference>
<evidence type="ECO:0000313" key="3">
    <source>
        <dbReference type="Proteomes" id="UP000516160"/>
    </source>
</evidence>
<protein>
    <submittedName>
        <fullName evidence="2">DUF3784 domain-containing protein</fullName>
    </submittedName>
</protein>
<reference evidence="2 3" key="1">
    <citation type="submission" date="2020-07" db="EMBL/GenBank/DDBJ databases">
        <title>Alkalicella. sp. LB2 genome.</title>
        <authorList>
            <person name="Postec A."/>
            <person name="Quemeneur M."/>
        </authorList>
    </citation>
    <scope>NUCLEOTIDE SEQUENCE [LARGE SCALE GENOMIC DNA]</scope>
    <source>
        <strain evidence="2 3">LB2</strain>
    </source>
</reference>